<evidence type="ECO:0000313" key="3">
    <source>
        <dbReference type="Proteomes" id="UP000789901"/>
    </source>
</evidence>
<sequence>EEEETNDDAKKETEDETEKEIDSTNRPNITKIINLVKNTIYNALFNYLDSPPDSVLLASIIDPRFKKMKGWSEEDKKRAITLLRSEYAYIKNKESLNKEEEEEIINNDEINNYLDRFWTPQAN</sequence>
<dbReference type="Proteomes" id="UP000789901">
    <property type="component" value="Unassembled WGS sequence"/>
</dbReference>
<name>A0ABN7X6Z6_GIGMA</name>
<gene>
    <name evidence="2" type="ORF">GMARGA_LOCUS38675</name>
</gene>
<feature type="non-terminal residue" evidence="2">
    <location>
        <position position="123"/>
    </location>
</feature>
<feature type="non-terminal residue" evidence="2">
    <location>
        <position position="1"/>
    </location>
</feature>
<organism evidence="2 3">
    <name type="scientific">Gigaspora margarita</name>
    <dbReference type="NCBI Taxonomy" id="4874"/>
    <lineage>
        <taxon>Eukaryota</taxon>
        <taxon>Fungi</taxon>
        <taxon>Fungi incertae sedis</taxon>
        <taxon>Mucoromycota</taxon>
        <taxon>Glomeromycotina</taxon>
        <taxon>Glomeromycetes</taxon>
        <taxon>Diversisporales</taxon>
        <taxon>Gigasporaceae</taxon>
        <taxon>Gigaspora</taxon>
    </lineage>
</organism>
<protein>
    <submittedName>
        <fullName evidence="2">33774_t:CDS:1</fullName>
    </submittedName>
</protein>
<keyword evidence="3" id="KW-1185">Reference proteome</keyword>
<evidence type="ECO:0000256" key="1">
    <source>
        <dbReference type="SAM" id="MobiDB-lite"/>
    </source>
</evidence>
<evidence type="ECO:0000313" key="2">
    <source>
        <dbReference type="EMBL" id="CAG8847451.1"/>
    </source>
</evidence>
<comment type="caution">
    <text evidence="2">The sequence shown here is derived from an EMBL/GenBank/DDBJ whole genome shotgun (WGS) entry which is preliminary data.</text>
</comment>
<dbReference type="EMBL" id="CAJVQB010087716">
    <property type="protein sequence ID" value="CAG8847451.1"/>
    <property type="molecule type" value="Genomic_DNA"/>
</dbReference>
<reference evidence="2 3" key="1">
    <citation type="submission" date="2021-06" db="EMBL/GenBank/DDBJ databases">
        <authorList>
            <person name="Kallberg Y."/>
            <person name="Tangrot J."/>
            <person name="Rosling A."/>
        </authorList>
    </citation>
    <scope>NUCLEOTIDE SEQUENCE [LARGE SCALE GENOMIC DNA]</scope>
    <source>
        <strain evidence="2 3">120-4 pot B 10/14</strain>
    </source>
</reference>
<accession>A0ABN7X6Z6</accession>
<feature type="region of interest" description="Disordered" evidence="1">
    <location>
        <begin position="1"/>
        <end position="25"/>
    </location>
</feature>
<proteinExistence type="predicted"/>